<protein>
    <recommendedName>
        <fullName evidence="11">Mitochondrial cytochrome c oxidase subunit VIc/VIIs domain-containing protein</fullName>
    </recommendedName>
</protein>
<dbReference type="Gene3D" id="4.10.93.10">
    <property type="entry name" value="Mitochondrial cytochrome c oxidase subunit VIc/VIIs"/>
    <property type="match status" value="1"/>
</dbReference>
<comment type="pathway">
    <text evidence="2">Energy metabolism; oxidative phosphorylation.</text>
</comment>
<feature type="non-terminal residue" evidence="9">
    <location>
        <position position="1"/>
    </location>
</feature>
<keyword evidence="7" id="KW-0496">Mitochondrion</keyword>
<dbReference type="AlphaFoldDB" id="A0AAV2S011"/>
<keyword evidence="4" id="KW-0812">Transmembrane</keyword>
<proteinExistence type="inferred from homology"/>
<comment type="similarity">
    <text evidence="3">Belongs to the cytochrome c oxidase subunit 6c family.</text>
</comment>
<dbReference type="InterPro" id="IPR034884">
    <property type="entry name" value="Cytochrome_c_oxidase_VIc/VIIs"/>
</dbReference>
<dbReference type="Proteomes" id="UP001497623">
    <property type="component" value="Unassembled WGS sequence"/>
</dbReference>
<evidence type="ECO:0000313" key="10">
    <source>
        <dbReference type="Proteomes" id="UP001497623"/>
    </source>
</evidence>
<evidence type="ECO:0000256" key="7">
    <source>
        <dbReference type="ARBA" id="ARBA00023128"/>
    </source>
</evidence>
<dbReference type="PANTHER" id="PTHR48416:SF1">
    <property type="entry name" value="CYTOCHROME C OXIDASE SUBUNIT 6C"/>
    <property type="match status" value="1"/>
</dbReference>
<dbReference type="GO" id="GO:0005743">
    <property type="term" value="C:mitochondrial inner membrane"/>
    <property type="evidence" value="ECO:0007669"/>
    <property type="project" value="UniProtKB-SubCell"/>
</dbReference>
<dbReference type="PANTHER" id="PTHR48416">
    <property type="entry name" value="CYTOCHROME C OXIDASE SUBUNIT 6C"/>
    <property type="match status" value="1"/>
</dbReference>
<organism evidence="9 10">
    <name type="scientific">Meganyctiphanes norvegica</name>
    <name type="common">Northern krill</name>
    <name type="synonym">Thysanopoda norvegica</name>
    <dbReference type="NCBI Taxonomy" id="48144"/>
    <lineage>
        <taxon>Eukaryota</taxon>
        <taxon>Metazoa</taxon>
        <taxon>Ecdysozoa</taxon>
        <taxon>Arthropoda</taxon>
        <taxon>Crustacea</taxon>
        <taxon>Multicrustacea</taxon>
        <taxon>Malacostraca</taxon>
        <taxon>Eumalacostraca</taxon>
        <taxon>Eucarida</taxon>
        <taxon>Euphausiacea</taxon>
        <taxon>Euphausiidae</taxon>
        <taxon>Meganyctiphanes</taxon>
    </lineage>
</organism>
<evidence type="ECO:0000256" key="4">
    <source>
        <dbReference type="ARBA" id="ARBA00022692"/>
    </source>
</evidence>
<keyword evidence="6" id="KW-1133">Transmembrane helix</keyword>
<gene>
    <name evidence="9" type="ORF">MNOR_LOCUS31524</name>
</gene>
<accession>A0AAV2S011</accession>
<keyword evidence="8" id="KW-0472">Membrane</keyword>
<evidence type="ECO:0000256" key="3">
    <source>
        <dbReference type="ARBA" id="ARBA00007204"/>
    </source>
</evidence>
<evidence type="ECO:0000256" key="1">
    <source>
        <dbReference type="ARBA" id="ARBA00004434"/>
    </source>
</evidence>
<reference evidence="9 10" key="1">
    <citation type="submission" date="2024-05" db="EMBL/GenBank/DDBJ databases">
        <authorList>
            <person name="Wallberg A."/>
        </authorList>
    </citation>
    <scope>NUCLEOTIDE SEQUENCE [LARGE SCALE GENOMIC DNA]</scope>
</reference>
<evidence type="ECO:0000256" key="6">
    <source>
        <dbReference type="ARBA" id="ARBA00022989"/>
    </source>
</evidence>
<keyword evidence="10" id="KW-1185">Reference proteome</keyword>
<dbReference type="EMBL" id="CAXKWB010040754">
    <property type="protein sequence ID" value="CAL4155535.1"/>
    <property type="molecule type" value="Genomic_DNA"/>
</dbReference>
<name>A0AAV2S011_MEGNR</name>
<comment type="subcellular location">
    <subcellularLocation>
        <location evidence="1">Mitochondrion inner membrane</location>
        <topology evidence="1">Single-pass membrane protein</topology>
    </subcellularLocation>
</comment>
<evidence type="ECO:0000256" key="8">
    <source>
        <dbReference type="ARBA" id="ARBA00023136"/>
    </source>
</evidence>
<dbReference type="InterPro" id="IPR051389">
    <property type="entry name" value="Cytochrome_c_oxidase_VIc"/>
</dbReference>
<keyword evidence="5" id="KW-0999">Mitochondrion inner membrane</keyword>
<dbReference type="CDD" id="cd22901">
    <property type="entry name" value="CcO_VIc"/>
    <property type="match status" value="1"/>
</dbReference>
<dbReference type="SUPFAM" id="SSF81415">
    <property type="entry name" value="Mitochondrial cytochrome c oxidase subunit VIc"/>
    <property type="match status" value="1"/>
</dbReference>
<sequence length="119" mass="13230">VIPLIRSEFRILLCFATYLDLCISSSAILGVVEAELLSNLITMSAAPQLRGLLNKQIGRHLWVAIGLSVATAAGWKYGVCEPRKAVYANYYKDFDAQADFDRMRNLGLFQSCKPDGEEE</sequence>
<evidence type="ECO:0008006" key="11">
    <source>
        <dbReference type="Google" id="ProtNLM"/>
    </source>
</evidence>
<dbReference type="InterPro" id="IPR037169">
    <property type="entry name" value="Cytochrome_c_oxidase_VIc_sf"/>
</dbReference>
<comment type="caution">
    <text evidence="9">The sequence shown here is derived from an EMBL/GenBank/DDBJ whole genome shotgun (WGS) entry which is preliminary data.</text>
</comment>
<dbReference type="Pfam" id="PF02937">
    <property type="entry name" value="COX6C"/>
    <property type="match status" value="1"/>
</dbReference>
<evidence type="ECO:0000313" key="9">
    <source>
        <dbReference type="EMBL" id="CAL4155535.1"/>
    </source>
</evidence>
<evidence type="ECO:0000256" key="2">
    <source>
        <dbReference type="ARBA" id="ARBA00004673"/>
    </source>
</evidence>
<evidence type="ECO:0000256" key="5">
    <source>
        <dbReference type="ARBA" id="ARBA00022792"/>
    </source>
</evidence>